<name>A0ABN9FAI3_9NEOB</name>
<dbReference type="Proteomes" id="UP001162483">
    <property type="component" value="Unassembled WGS sequence"/>
</dbReference>
<keyword evidence="2" id="KW-1185">Reference proteome</keyword>
<evidence type="ECO:0000313" key="2">
    <source>
        <dbReference type="Proteomes" id="UP001162483"/>
    </source>
</evidence>
<comment type="caution">
    <text evidence="1">The sequence shown here is derived from an EMBL/GenBank/DDBJ whole genome shotgun (WGS) entry which is preliminary data.</text>
</comment>
<organism evidence="1 2">
    <name type="scientific">Staurois parvus</name>
    <dbReference type="NCBI Taxonomy" id="386267"/>
    <lineage>
        <taxon>Eukaryota</taxon>
        <taxon>Metazoa</taxon>
        <taxon>Chordata</taxon>
        <taxon>Craniata</taxon>
        <taxon>Vertebrata</taxon>
        <taxon>Euteleostomi</taxon>
        <taxon>Amphibia</taxon>
        <taxon>Batrachia</taxon>
        <taxon>Anura</taxon>
        <taxon>Neobatrachia</taxon>
        <taxon>Ranoidea</taxon>
        <taxon>Ranidae</taxon>
        <taxon>Staurois</taxon>
    </lineage>
</organism>
<proteinExistence type="predicted"/>
<protein>
    <submittedName>
        <fullName evidence="1">Uncharacterized protein</fullName>
    </submittedName>
</protein>
<evidence type="ECO:0000313" key="1">
    <source>
        <dbReference type="EMBL" id="CAI9594044.1"/>
    </source>
</evidence>
<reference evidence="1" key="1">
    <citation type="submission" date="2023-05" db="EMBL/GenBank/DDBJ databases">
        <authorList>
            <person name="Stuckert A."/>
        </authorList>
    </citation>
    <scope>NUCLEOTIDE SEQUENCE</scope>
</reference>
<dbReference type="EMBL" id="CATNWA010016614">
    <property type="protein sequence ID" value="CAI9594044.1"/>
    <property type="molecule type" value="Genomic_DNA"/>
</dbReference>
<gene>
    <name evidence="1" type="ORF">SPARVUS_LOCUS11659327</name>
</gene>
<accession>A0ABN9FAI3</accession>
<sequence>MYINGWTGAVPKWVTVYKQPPHLLPVSAPCERTAPQSSAHCILRTQRNTNHCTGPLCEVPIM</sequence>